<dbReference type="EMBL" id="VTTN01000016">
    <property type="protein sequence ID" value="KAA0592403.1"/>
    <property type="molecule type" value="Genomic_DNA"/>
</dbReference>
<dbReference type="AlphaFoldDB" id="A0A5A9GD63"/>
<keyword evidence="4" id="KW-1185">Reference proteome</keyword>
<dbReference type="SMART" id="SM00260">
    <property type="entry name" value="CheW"/>
    <property type="match status" value="1"/>
</dbReference>
<reference evidence="3 4" key="1">
    <citation type="submission" date="2019-08" db="EMBL/GenBank/DDBJ databases">
        <authorList>
            <person name="Grouzdev D."/>
            <person name="Tikhonova E."/>
            <person name="Kravchenko I."/>
        </authorList>
    </citation>
    <scope>NUCLEOTIDE SEQUENCE [LARGE SCALE GENOMIC DNA]</scope>
    <source>
        <strain evidence="3 4">59b</strain>
    </source>
</reference>
<dbReference type="PROSITE" id="PS50851">
    <property type="entry name" value="CHEW"/>
    <property type="match status" value="1"/>
</dbReference>
<dbReference type="SUPFAM" id="SSF50341">
    <property type="entry name" value="CheW-like"/>
    <property type="match status" value="1"/>
</dbReference>
<name>A0A5A9GD63_AZOLI</name>
<feature type="compositionally biased region" description="Low complexity" evidence="1">
    <location>
        <begin position="216"/>
        <end position="227"/>
    </location>
</feature>
<comment type="caution">
    <text evidence="3">The sequence shown here is derived from an EMBL/GenBank/DDBJ whole genome shotgun (WGS) entry which is preliminary data.</text>
</comment>
<organism evidence="3 4">
    <name type="scientific">Azospirillum lipoferum</name>
    <dbReference type="NCBI Taxonomy" id="193"/>
    <lineage>
        <taxon>Bacteria</taxon>
        <taxon>Pseudomonadati</taxon>
        <taxon>Pseudomonadota</taxon>
        <taxon>Alphaproteobacteria</taxon>
        <taxon>Rhodospirillales</taxon>
        <taxon>Azospirillaceae</taxon>
        <taxon>Azospirillum</taxon>
    </lineage>
</organism>
<evidence type="ECO:0000256" key="1">
    <source>
        <dbReference type="SAM" id="MobiDB-lite"/>
    </source>
</evidence>
<sequence>MFPVGFQAIDGRMSPLPAHRTSQGTSQSTSMLSPFRCIVFSVAGQALALPAEAVRRFLPLPRLDRLPTAPLPVEGVFRYQGEVVPVLRLDVLLDLVRFDPGAGGSAPGLYSPLLLVTWQGRPAALLADQVHGGTLVDPRERTPSDPSLSFNGCAAGAFPDRVTGRGGSVTLLDPDRLLNEAEGRLLDAFRAVAERRLAQWQVPADPADADMDDAAPQDTAAAGDGGA</sequence>
<dbReference type="GO" id="GO:0007165">
    <property type="term" value="P:signal transduction"/>
    <property type="evidence" value="ECO:0007669"/>
    <property type="project" value="InterPro"/>
</dbReference>
<dbReference type="GO" id="GO:0006935">
    <property type="term" value="P:chemotaxis"/>
    <property type="evidence" value="ECO:0007669"/>
    <property type="project" value="InterPro"/>
</dbReference>
<dbReference type="InterPro" id="IPR036061">
    <property type="entry name" value="CheW-like_dom_sf"/>
</dbReference>
<accession>A0A5A9GD63</accession>
<dbReference type="Proteomes" id="UP000324927">
    <property type="component" value="Unassembled WGS sequence"/>
</dbReference>
<evidence type="ECO:0000259" key="2">
    <source>
        <dbReference type="PROSITE" id="PS50851"/>
    </source>
</evidence>
<dbReference type="Pfam" id="PF01584">
    <property type="entry name" value="CheW"/>
    <property type="match status" value="1"/>
</dbReference>
<proteinExistence type="predicted"/>
<evidence type="ECO:0000313" key="4">
    <source>
        <dbReference type="Proteomes" id="UP000324927"/>
    </source>
</evidence>
<feature type="region of interest" description="Disordered" evidence="1">
    <location>
        <begin position="203"/>
        <end position="227"/>
    </location>
</feature>
<protein>
    <submittedName>
        <fullName evidence="3">Chemotaxis protein CheW</fullName>
    </submittedName>
</protein>
<evidence type="ECO:0000313" key="3">
    <source>
        <dbReference type="EMBL" id="KAA0592403.1"/>
    </source>
</evidence>
<dbReference type="Gene3D" id="2.40.50.180">
    <property type="entry name" value="CheA-289, Domain 4"/>
    <property type="match status" value="1"/>
</dbReference>
<gene>
    <name evidence="3" type="ORF">FZ942_28185</name>
</gene>
<feature type="domain" description="CheW-like" evidence="2">
    <location>
        <begin position="34"/>
        <end position="183"/>
    </location>
</feature>
<dbReference type="OrthoDB" id="7304972at2"/>
<dbReference type="InterPro" id="IPR002545">
    <property type="entry name" value="CheW-lke_dom"/>
</dbReference>
<dbReference type="Gene3D" id="2.30.30.40">
    <property type="entry name" value="SH3 Domains"/>
    <property type="match status" value="1"/>
</dbReference>